<keyword evidence="9" id="KW-1185">Reference proteome</keyword>
<dbReference type="PANTHER" id="PTHR10869:SF246">
    <property type="entry name" value="TRANSMEMBRANE PROLYL 4-HYDROXYLASE"/>
    <property type="match status" value="1"/>
</dbReference>
<feature type="domain" description="Fe2OG dioxygenase" evidence="7">
    <location>
        <begin position="320"/>
        <end position="450"/>
    </location>
</feature>
<gene>
    <name evidence="8" type="ORF">PCOR1329_LOCUS49806</name>
</gene>
<protein>
    <recommendedName>
        <fullName evidence="7">Fe2OG dioxygenase domain-containing protein</fullName>
    </recommendedName>
</protein>
<dbReference type="Gene3D" id="2.60.120.620">
    <property type="entry name" value="q2cbj1_9rhob like domain"/>
    <property type="match status" value="1"/>
</dbReference>
<dbReference type="InterPro" id="IPR044862">
    <property type="entry name" value="Pro_4_hyd_alph_FE2OG_OXY"/>
</dbReference>
<evidence type="ECO:0000256" key="6">
    <source>
        <dbReference type="SAM" id="SignalP"/>
    </source>
</evidence>
<dbReference type="PANTHER" id="PTHR10869">
    <property type="entry name" value="PROLYL 4-HYDROXYLASE ALPHA SUBUNIT"/>
    <property type="match status" value="1"/>
</dbReference>
<keyword evidence="4" id="KW-0560">Oxidoreductase</keyword>
<comment type="caution">
    <text evidence="8">The sequence shown here is derived from an EMBL/GenBank/DDBJ whole genome shotgun (WGS) entry which is preliminary data.</text>
</comment>
<dbReference type="InterPro" id="IPR006620">
    <property type="entry name" value="Pro_4_hyd_alph"/>
</dbReference>
<accession>A0ABN9UNQ6</accession>
<dbReference type="Pfam" id="PF13640">
    <property type="entry name" value="2OG-FeII_Oxy_3"/>
    <property type="match status" value="1"/>
</dbReference>
<keyword evidence="2" id="KW-0479">Metal-binding</keyword>
<dbReference type="PROSITE" id="PS51471">
    <property type="entry name" value="FE2OG_OXY"/>
    <property type="match status" value="1"/>
</dbReference>
<keyword evidence="3" id="KW-0223">Dioxygenase</keyword>
<dbReference type="Proteomes" id="UP001189429">
    <property type="component" value="Unassembled WGS sequence"/>
</dbReference>
<evidence type="ECO:0000259" key="7">
    <source>
        <dbReference type="PROSITE" id="PS51471"/>
    </source>
</evidence>
<dbReference type="EMBL" id="CAUYUJ010016031">
    <property type="protein sequence ID" value="CAK0861010.1"/>
    <property type="molecule type" value="Genomic_DNA"/>
</dbReference>
<evidence type="ECO:0000256" key="4">
    <source>
        <dbReference type="ARBA" id="ARBA00023002"/>
    </source>
</evidence>
<dbReference type="InterPro" id="IPR005123">
    <property type="entry name" value="Oxoglu/Fe-dep_dioxygenase_dom"/>
</dbReference>
<evidence type="ECO:0000256" key="2">
    <source>
        <dbReference type="ARBA" id="ARBA00022723"/>
    </source>
</evidence>
<dbReference type="InterPro" id="IPR045054">
    <property type="entry name" value="P4HA-like"/>
</dbReference>
<evidence type="ECO:0000256" key="1">
    <source>
        <dbReference type="ARBA" id="ARBA00001961"/>
    </source>
</evidence>
<name>A0ABN9UNQ6_9DINO</name>
<sequence length="480" mass="52851">MLRPWLATFSAAGTLLRACGESGGPGAAPQDTHSECANWAKRGECDEREAQRVRGALQSEEQQALAAARALACAGAAEPSEGAVREAAEACRQRCGPHEDCLGQCERLAPRELHALLRRCAPWPLLSSEAVSAGLHVVCLVPAEACEDVGSHAVVFRNGRVAERPQVRGETRGKLYQDSGFFTPGGERLLQLSSLLKEPTLLMFEGGQWVWPTVRLGHTTELPGLRSPGEVTHIRTVSLTPAVFEIDNFLLPDESEHIMQRVRHTIQKSPVAMKDADQAKAKAAKDFRTSSQEFLPTSGDDILAAVDERVQMLTRIPITHAEHIQVLRYNQMEHYSAHHDFFDPADYANNKNICIMNMIQNGATNRMATVFFYLTNVTRGGETNFPRAGGLPQPHDFFDCSRGYSSWPMANKVIIFYSMLPDGSMDKNSLHGGCDVLEGQKWSANFWLWNKPGRGLVGAIGDPGRLEVKYAEKPPGRPEL</sequence>
<proteinExistence type="predicted"/>
<evidence type="ECO:0000256" key="5">
    <source>
        <dbReference type="ARBA" id="ARBA00023004"/>
    </source>
</evidence>
<dbReference type="SMART" id="SM00702">
    <property type="entry name" value="P4Hc"/>
    <property type="match status" value="1"/>
</dbReference>
<feature type="chain" id="PRO_5047126375" description="Fe2OG dioxygenase domain-containing protein" evidence="6">
    <location>
        <begin position="21"/>
        <end position="480"/>
    </location>
</feature>
<evidence type="ECO:0000313" key="8">
    <source>
        <dbReference type="EMBL" id="CAK0861010.1"/>
    </source>
</evidence>
<comment type="cofactor">
    <cofactor evidence="1">
        <name>L-ascorbate</name>
        <dbReference type="ChEBI" id="CHEBI:38290"/>
    </cofactor>
</comment>
<organism evidence="8 9">
    <name type="scientific">Prorocentrum cordatum</name>
    <dbReference type="NCBI Taxonomy" id="2364126"/>
    <lineage>
        <taxon>Eukaryota</taxon>
        <taxon>Sar</taxon>
        <taxon>Alveolata</taxon>
        <taxon>Dinophyceae</taxon>
        <taxon>Prorocentrales</taxon>
        <taxon>Prorocentraceae</taxon>
        <taxon>Prorocentrum</taxon>
    </lineage>
</organism>
<evidence type="ECO:0000256" key="3">
    <source>
        <dbReference type="ARBA" id="ARBA00022964"/>
    </source>
</evidence>
<keyword evidence="5" id="KW-0408">Iron</keyword>
<evidence type="ECO:0000313" key="9">
    <source>
        <dbReference type="Proteomes" id="UP001189429"/>
    </source>
</evidence>
<keyword evidence="6" id="KW-0732">Signal</keyword>
<reference evidence="8" key="1">
    <citation type="submission" date="2023-10" db="EMBL/GenBank/DDBJ databases">
        <authorList>
            <person name="Chen Y."/>
            <person name="Shah S."/>
            <person name="Dougan E. K."/>
            <person name="Thang M."/>
            <person name="Chan C."/>
        </authorList>
    </citation>
    <scope>NUCLEOTIDE SEQUENCE [LARGE SCALE GENOMIC DNA]</scope>
</reference>
<feature type="signal peptide" evidence="6">
    <location>
        <begin position="1"/>
        <end position="20"/>
    </location>
</feature>